<proteinExistence type="predicted"/>
<name>A0ACC0TIA8_POPTR</name>
<accession>A0ACC0TIA8</accession>
<protein>
    <submittedName>
        <fullName evidence="1">Uncharacterized protein</fullName>
    </submittedName>
</protein>
<comment type="caution">
    <text evidence="1">The sequence shown here is derived from an EMBL/GenBank/DDBJ whole genome shotgun (WGS) entry which is preliminary data.</text>
</comment>
<gene>
    <name evidence="1" type="ORF">POPTR_001G094332v4</name>
</gene>
<evidence type="ECO:0000313" key="2">
    <source>
        <dbReference type="Proteomes" id="UP000006729"/>
    </source>
</evidence>
<reference evidence="1 2" key="1">
    <citation type="journal article" date="2006" name="Science">
        <title>The genome of black cottonwood, Populus trichocarpa (Torr. &amp; Gray).</title>
        <authorList>
            <person name="Tuskan G.A."/>
            <person name="Difazio S."/>
            <person name="Jansson S."/>
            <person name="Bohlmann J."/>
            <person name="Grigoriev I."/>
            <person name="Hellsten U."/>
            <person name="Putnam N."/>
            <person name="Ralph S."/>
            <person name="Rombauts S."/>
            <person name="Salamov A."/>
            <person name="Schein J."/>
            <person name="Sterck L."/>
            <person name="Aerts A."/>
            <person name="Bhalerao R.R."/>
            <person name="Bhalerao R.P."/>
            <person name="Blaudez D."/>
            <person name="Boerjan W."/>
            <person name="Brun A."/>
            <person name="Brunner A."/>
            <person name="Busov V."/>
            <person name="Campbell M."/>
            <person name="Carlson J."/>
            <person name="Chalot M."/>
            <person name="Chapman J."/>
            <person name="Chen G.L."/>
            <person name="Cooper D."/>
            <person name="Coutinho P.M."/>
            <person name="Couturier J."/>
            <person name="Covert S."/>
            <person name="Cronk Q."/>
            <person name="Cunningham R."/>
            <person name="Davis J."/>
            <person name="Degroeve S."/>
            <person name="Dejardin A."/>
            <person name="Depamphilis C."/>
            <person name="Detter J."/>
            <person name="Dirks B."/>
            <person name="Dubchak I."/>
            <person name="Duplessis S."/>
            <person name="Ehlting J."/>
            <person name="Ellis B."/>
            <person name="Gendler K."/>
            <person name="Goodstein D."/>
            <person name="Gribskov M."/>
            <person name="Grimwood J."/>
            <person name="Groover A."/>
            <person name="Gunter L."/>
            <person name="Hamberger B."/>
            <person name="Heinze B."/>
            <person name="Helariutta Y."/>
            <person name="Henrissat B."/>
            <person name="Holligan D."/>
            <person name="Holt R."/>
            <person name="Huang W."/>
            <person name="Islam-Faridi N."/>
            <person name="Jones S."/>
            <person name="Jones-Rhoades M."/>
            <person name="Jorgensen R."/>
            <person name="Joshi C."/>
            <person name="Kangasjarvi J."/>
            <person name="Karlsson J."/>
            <person name="Kelleher C."/>
            <person name="Kirkpatrick R."/>
            <person name="Kirst M."/>
            <person name="Kohler A."/>
            <person name="Kalluri U."/>
            <person name="Larimer F."/>
            <person name="Leebens-Mack J."/>
            <person name="Leple J.C."/>
            <person name="Locascio P."/>
            <person name="Lou Y."/>
            <person name="Lucas S."/>
            <person name="Martin F."/>
            <person name="Montanini B."/>
            <person name="Napoli C."/>
            <person name="Nelson D.R."/>
            <person name="Nelson C."/>
            <person name="Nieminen K."/>
            <person name="Nilsson O."/>
            <person name="Pereda V."/>
            <person name="Peter G."/>
            <person name="Philippe R."/>
            <person name="Pilate G."/>
            <person name="Poliakov A."/>
            <person name="Razumovskaya J."/>
            <person name="Richardson P."/>
            <person name="Rinaldi C."/>
            <person name="Ritland K."/>
            <person name="Rouze P."/>
            <person name="Ryaboy D."/>
            <person name="Schmutz J."/>
            <person name="Schrader J."/>
            <person name="Segerman B."/>
            <person name="Shin H."/>
            <person name="Siddiqui A."/>
            <person name="Sterky F."/>
            <person name="Terry A."/>
            <person name="Tsai C.J."/>
            <person name="Uberbacher E."/>
            <person name="Unneberg P."/>
            <person name="Vahala J."/>
            <person name="Wall K."/>
            <person name="Wessler S."/>
            <person name="Yang G."/>
            <person name="Yin T."/>
            <person name="Douglas C."/>
            <person name="Marra M."/>
            <person name="Sandberg G."/>
            <person name="Van de Peer Y."/>
            <person name="Rokhsar D."/>
        </authorList>
    </citation>
    <scope>NUCLEOTIDE SEQUENCE [LARGE SCALE GENOMIC DNA]</scope>
    <source>
        <strain evidence="2">cv. Nisqually</strain>
    </source>
</reference>
<organism evidence="1 2">
    <name type="scientific">Populus trichocarpa</name>
    <name type="common">Western balsam poplar</name>
    <name type="synonym">Populus balsamifera subsp. trichocarpa</name>
    <dbReference type="NCBI Taxonomy" id="3694"/>
    <lineage>
        <taxon>Eukaryota</taxon>
        <taxon>Viridiplantae</taxon>
        <taxon>Streptophyta</taxon>
        <taxon>Embryophyta</taxon>
        <taxon>Tracheophyta</taxon>
        <taxon>Spermatophyta</taxon>
        <taxon>Magnoliopsida</taxon>
        <taxon>eudicotyledons</taxon>
        <taxon>Gunneridae</taxon>
        <taxon>Pentapetalae</taxon>
        <taxon>rosids</taxon>
        <taxon>fabids</taxon>
        <taxon>Malpighiales</taxon>
        <taxon>Salicaceae</taxon>
        <taxon>Saliceae</taxon>
        <taxon>Populus</taxon>
    </lineage>
</organism>
<dbReference type="EMBL" id="CM009290">
    <property type="protein sequence ID" value="KAI9401193.1"/>
    <property type="molecule type" value="Genomic_DNA"/>
</dbReference>
<dbReference type="Proteomes" id="UP000006729">
    <property type="component" value="Chromosome 1"/>
</dbReference>
<sequence length="143" mass="16372">MKELEEQLATLKTEMDSLYNLKKGLEVQIENKAAKAKQLQEKKSQLLSWVSELELMSKEKGDEISTIQKKMKDNEMNFTSRIEDLMTQVKILQLETVSLHSQNGKLKAGKQKEASAQAKGFKNQINVLQKELESLHSEKSHLK</sequence>
<evidence type="ECO:0000313" key="1">
    <source>
        <dbReference type="EMBL" id="KAI9401193.1"/>
    </source>
</evidence>
<keyword evidence="2" id="KW-1185">Reference proteome</keyword>